<reference evidence="2 3" key="1">
    <citation type="submission" date="2018-09" db="EMBL/GenBank/DDBJ databases">
        <title>Paenibacillus SK2017-BO5.</title>
        <authorList>
            <person name="Piskunova J.V."/>
            <person name="Dubiley S.A."/>
            <person name="Severinov K.V."/>
        </authorList>
    </citation>
    <scope>NUCLEOTIDE SEQUENCE [LARGE SCALE GENOMIC DNA]</scope>
    <source>
        <strain evidence="2 3">BO5</strain>
    </source>
</reference>
<dbReference type="EMBL" id="QYZD01000027">
    <property type="protein sequence ID" value="RJG21140.1"/>
    <property type="molecule type" value="Genomic_DNA"/>
</dbReference>
<dbReference type="PROSITE" id="PS51257">
    <property type="entry name" value="PROKAR_LIPOPROTEIN"/>
    <property type="match status" value="1"/>
</dbReference>
<proteinExistence type="predicted"/>
<evidence type="ECO:0000313" key="3">
    <source>
        <dbReference type="Proteomes" id="UP000266177"/>
    </source>
</evidence>
<gene>
    <name evidence="2" type="ORF">DQX05_22655</name>
</gene>
<feature type="region of interest" description="Disordered" evidence="1">
    <location>
        <begin position="108"/>
        <end position="133"/>
    </location>
</feature>
<name>A0A3A3GYD0_PANTH</name>
<accession>A0A3A3GYD0</accession>
<dbReference type="AlphaFoldDB" id="A0A3A3GYD0"/>
<evidence type="ECO:0000313" key="2">
    <source>
        <dbReference type="EMBL" id="RJG21140.1"/>
    </source>
</evidence>
<dbReference type="InterPro" id="IPR011256">
    <property type="entry name" value="Reg_factor_effector_dom_sf"/>
</dbReference>
<sequence>MKNISKKSCTLLVSPPNMAFGVSCKFEDTGELTFVVGEEVQPGIDAGQLGPGYVHMELPAGTYAEFKAYGPRRTRCRKFGIIFTAPGFPSRTMIAGRGRINRHTTLPRTQAPHTDWRPSISQPFSLEMDRHGG</sequence>
<protein>
    <submittedName>
        <fullName evidence="2">Uncharacterized protein</fullName>
    </submittedName>
</protein>
<dbReference type="Proteomes" id="UP000266177">
    <property type="component" value="Unassembled WGS sequence"/>
</dbReference>
<comment type="caution">
    <text evidence="2">The sequence shown here is derived from an EMBL/GenBank/DDBJ whole genome shotgun (WGS) entry which is preliminary data.</text>
</comment>
<dbReference type="SUPFAM" id="SSF55136">
    <property type="entry name" value="Probable bacterial effector-binding domain"/>
    <property type="match status" value="1"/>
</dbReference>
<organism evidence="2 3">
    <name type="scientific">Paenibacillus thiaminolyticus</name>
    <name type="common">Bacillus thiaminolyticus</name>
    <dbReference type="NCBI Taxonomy" id="49283"/>
    <lineage>
        <taxon>Bacteria</taxon>
        <taxon>Bacillati</taxon>
        <taxon>Bacillota</taxon>
        <taxon>Bacilli</taxon>
        <taxon>Bacillales</taxon>
        <taxon>Paenibacillaceae</taxon>
        <taxon>Paenibacillus</taxon>
    </lineage>
</organism>
<evidence type="ECO:0000256" key="1">
    <source>
        <dbReference type="SAM" id="MobiDB-lite"/>
    </source>
</evidence>